<evidence type="ECO:0000313" key="3">
    <source>
        <dbReference type="EMBL" id="MDM7887998.1"/>
    </source>
</evidence>
<feature type="transmembrane region" description="Helical" evidence="2">
    <location>
        <begin position="187"/>
        <end position="208"/>
    </location>
</feature>
<keyword evidence="2" id="KW-0472">Membrane</keyword>
<accession>A0ABT7TEJ3</accession>
<feature type="transmembrane region" description="Helical" evidence="2">
    <location>
        <begin position="164"/>
        <end position="181"/>
    </location>
</feature>
<protein>
    <submittedName>
        <fullName evidence="3">RHS repeat-associated core domain-containing protein</fullName>
    </submittedName>
</protein>
<evidence type="ECO:0000256" key="2">
    <source>
        <dbReference type="SAM" id="Phobius"/>
    </source>
</evidence>
<comment type="caution">
    <text evidence="3">The sequence shown here is derived from an EMBL/GenBank/DDBJ whole genome shotgun (WGS) entry which is preliminary data.</text>
</comment>
<proteinExistence type="predicted"/>
<feature type="region of interest" description="Disordered" evidence="1">
    <location>
        <begin position="217"/>
        <end position="301"/>
    </location>
</feature>
<keyword evidence="2" id="KW-0812">Transmembrane</keyword>
<reference evidence="3 4" key="1">
    <citation type="submission" date="2023-06" db="EMBL/GenBank/DDBJ databases">
        <authorList>
            <person name="Feng G."/>
            <person name="Li J."/>
            <person name="Zhu H."/>
        </authorList>
    </citation>
    <scope>NUCLEOTIDE SEQUENCE [LARGE SCALE GENOMIC DNA]</scope>
    <source>
        <strain evidence="3 4">RHCJP20</strain>
    </source>
</reference>
<sequence length="301" mass="32493">MTRYRFTGDGDSPVFVYDGASKLTEWDLPLPGGVTAELRGSSALWSYPNIHGDIVATADATGQLASQVLPVYDPFGQVMDQATGLFGTATANQSGPETQQGNADYGWLGQHQKLSEHLGTIATIEMGARQYVAALGRFLQVDPVEGGTDNAYAYVNDPVNAYDLSGEFAVALLGLAAFAGADFWNPFGWIAAALLVGILVGMAAGYAYKMYNKAKKRNDDADAAPKVRPTRKEKKGDTSQLNQKNRKGHRGGNDSQTHDHGNHGGVRKVPDNPNTKNPRQKRQQQLEQEQARSKRGRGGAR</sequence>
<dbReference type="InterPro" id="IPR022385">
    <property type="entry name" value="Rhs_assc_core"/>
</dbReference>
<dbReference type="RefSeq" id="WP_289469701.1">
    <property type="nucleotide sequence ID" value="NZ_JAUCMM010000003.1"/>
</dbReference>
<organism evidence="3 4">
    <name type="scientific">Curtobacterium subtropicum</name>
    <dbReference type="NCBI Taxonomy" id="3055138"/>
    <lineage>
        <taxon>Bacteria</taxon>
        <taxon>Bacillati</taxon>
        <taxon>Actinomycetota</taxon>
        <taxon>Actinomycetes</taxon>
        <taxon>Micrococcales</taxon>
        <taxon>Microbacteriaceae</taxon>
        <taxon>Curtobacterium</taxon>
    </lineage>
</organism>
<dbReference type="NCBIfam" id="TIGR03696">
    <property type="entry name" value="Rhs_assc_core"/>
    <property type="match status" value="1"/>
</dbReference>
<dbReference type="Proteomes" id="UP001235720">
    <property type="component" value="Unassembled WGS sequence"/>
</dbReference>
<dbReference type="EMBL" id="JAUCMM010000003">
    <property type="protein sequence ID" value="MDM7887998.1"/>
    <property type="molecule type" value="Genomic_DNA"/>
</dbReference>
<dbReference type="Gene3D" id="2.180.10.10">
    <property type="entry name" value="RHS repeat-associated core"/>
    <property type="match status" value="1"/>
</dbReference>
<evidence type="ECO:0000256" key="1">
    <source>
        <dbReference type="SAM" id="MobiDB-lite"/>
    </source>
</evidence>
<name>A0ABT7TEJ3_9MICO</name>
<evidence type="ECO:0000313" key="4">
    <source>
        <dbReference type="Proteomes" id="UP001235720"/>
    </source>
</evidence>
<keyword evidence="4" id="KW-1185">Reference proteome</keyword>
<gene>
    <name evidence="3" type="ORF">QUG98_05970</name>
</gene>
<keyword evidence="2" id="KW-1133">Transmembrane helix</keyword>